<dbReference type="AlphaFoldDB" id="Q0U6I4"/>
<reference evidence="4" key="1">
    <citation type="journal article" date="2007" name="Plant Cell">
        <title>Dothideomycete-plant interactions illuminated by genome sequencing and EST analysis of the wheat pathogen Stagonospora nodorum.</title>
        <authorList>
            <person name="Hane J.K."/>
            <person name="Lowe R.G."/>
            <person name="Solomon P.S."/>
            <person name="Tan K.C."/>
            <person name="Schoch C.L."/>
            <person name="Spatafora J.W."/>
            <person name="Crous P.W."/>
            <person name="Kodira C."/>
            <person name="Birren B.W."/>
            <person name="Galagan J.E."/>
            <person name="Torriani S.F."/>
            <person name="McDonald B.A."/>
            <person name="Oliver R.P."/>
        </authorList>
    </citation>
    <scope>NUCLEOTIDE SEQUENCE [LARGE SCALE GENOMIC DNA]</scope>
    <source>
        <strain evidence="4">SN15 / ATCC MYA-4574 / FGSC 10173</strain>
    </source>
</reference>
<evidence type="ECO:0000256" key="1">
    <source>
        <dbReference type="SAM" id="MobiDB-lite"/>
    </source>
</evidence>
<feature type="region of interest" description="Disordered" evidence="1">
    <location>
        <begin position="53"/>
        <end position="74"/>
    </location>
</feature>
<gene>
    <name evidence="3" type="ORF">SNOG_12630</name>
</gene>
<dbReference type="RefSeq" id="XP_001802850.1">
    <property type="nucleotide sequence ID" value="XM_001802798.1"/>
</dbReference>
<dbReference type="KEGG" id="pno:SNOG_12630"/>
<evidence type="ECO:0000313" key="3">
    <source>
        <dbReference type="EMBL" id="EAT79928.1"/>
    </source>
</evidence>
<feature type="compositionally biased region" description="Basic and acidic residues" evidence="1">
    <location>
        <begin position="309"/>
        <end position="324"/>
    </location>
</feature>
<feature type="signal peptide" evidence="2">
    <location>
        <begin position="1"/>
        <end position="22"/>
    </location>
</feature>
<dbReference type="EMBL" id="CH445347">
    <property type="protein sequence ID" value="EAT79928.1"/>
    <property type="molecule type" value="Genomic_DNA"/>
</dbReference>
<protein>
    <recommendedName>
        <fullName evidence="5">WSC domain-containing protein</fullName>
    </recommendedName>
</protein>
<dbReference type="GeneID" id="5979761"/>
<accession>Q0U6I4</accession>
<organism evidence="3 4">
    <name type="scientific">Phaeosphaeria nodorum (strain SN15 / ATCC MYA-4574 / FGSC 10173)</name>
    <name type="common">Glume blotch fungus</name>
    <name type="synonym">Parastagonospora nodorum</name>
    <dbReference type="NCBI Taxonomy" id="321614"/>
    <lineage>
        <taxon>Eukaryota</taxon>
        <taxon>Fungi</taxon>
        <taxon>Dikarya</taxon>
        <taxon>Ascomycota</taxon>
        <taxon>Pezizomycotina</taxon>
        <taxon>Dothideomycetes</taxon>
        <taxon>Pleosporomycetidae</taxon>
        <taxon>Pleosporales</taxon>
        <taxon>Pleosporineae</taxon>
        <taxon>Phaeosphaeriaceae</taxon>
        <taxon>Parastagonospora</taxon>
    </lineage>
</organism>
<feature type="compositionally biased region" description="Basic and acidic residues" evidence="1">
    <location>
        <begin position="231"/>
        <end position="250"/>
    </location>
</feature>
<feature type="chain" id="PRO_5004177767" description="WSC domain-containing protein" evidence="2">
    <location>
        <begin position="23"/>
        <end position="353"/>
    </location>
</feature>
<feature type="region of interest" description="Disordered" evidence="1">
    <location>
        <begin position="229"/>
        <end position="267"/>
    </location>
</feature>
<evidence type="ECO:0000313" key="4">
    <source>
        <dbReference type="Proteomes" id="UP000001055"/>
    </source>
</evidence>
<feature type="compositionally biased region" description="Acidic residues" evidence="1">
    <location>
        <begin position="331"/>
        <end position="346"/>
    </location>
</feature>
<name>Q0U6I4_PHANO</name>
<sequence length="353" mass="37855">MSMPQVTSILLFFLFALRTCLADQNPFAPGNGDFNPFEGLPDANNFRPMGAAQARQLGSGNAPDSDGYGQGTPAVQAGNYNNAGTGTVALPTDITRALPTEGLIRRGPASVTTIPGATATGNFAREDTIYSDAPLGEIEVGTAAAGFGASPTGYARDTEYICPADNGVTYSTGGKCFELHCNSATTLNVGVAEEFPSASLKKCAEACGRNNQTYHRDIHYWVMLNANQCSDNRDQSPNDRDRYPDDRDSRNSYGIDPQVASRAADACDRQYNGARPTPLFNERGRPVCCGPIKNYDRYGQVTESCPPSRSDRNDERNDDRRDDSQLASPAQDDDSGGGDFPEDDDSGGSPRRN</sequence>
<dbReference type="Proteomes" id="UP000001055">
    <property type="component" value="Unassembled WGS sequence"/>
</dbReference>
<evidence type="ECO:0000256" key="2">
    <source>
        <dbReference type="SAM" id="SignalP"/>
    </source>
</evidence>
<keyword evidence="2" id="KW-0732">Signal</keyword>
<feature type="region of interest" description="Disordered" evidence="1">
    <location>
        <begin position="299"/>
        <end position="353"/>
    </location>
</feature>
<evidence type="ECO:0008006" key="5">
    <source>
        <dbReference type="Google" id="ProtNLM"/>
    </source>
</evidence>
<dbReference type="VEuPathDB" id="FungiDB:JI435_126300"/>
<proteinExistence type="predicted"/>
<dbReference type="InParanoid" id="Q0U6I4"/>